<dbReference type="Proteomes" id="UP001234989">
    <property type="component" value="Chromosome 5"/>
</dbReference>
<keyword evidence="2" id="KW-1185">Reference proteome</keyword>
<dbReference type="Gene3D" id="1.20.1050.10">
    <property type="match status" value="1"/>
</dbReference>
<dbReference type="PANTHER" id="PTHR44328:SF16">
    <property type="entry name" value="PROTEIN IN2-1 HOMOLOG B"/>
    <property type="match status" value="1"/>
</dbReference>
<dbReference type="PANTHER" id="PTHR44328">
    <property type="entry name" value="GLUTATHIONE S-TRANSFERASE L1"/>
    <property type="match status" value="1"/>
</dbReference>
<evidence type="ECO:0000313" key="2">
    <source>
        <dbReference type="Proteomes" id="UP001234989"/>
    </source>
</evidence>
<protein>
    <submittedName>
        <fullName evidence="1">Uncharacterized protein</fullName>
    </submittedName>
</protein>
<gene>
    <name evidence="1" type="ORF">MTR67_023471</name>
</gene>
<proteinExistence type="predicted"/>
<evidence type="ECO:0000313" key="1">
    <source>
        <dbReference type="EMBL" id="WMV30086.1"/>
    </source>
</evidence>
<organism evidence="1 2">
    <name type="scientific">Solanum verrucosum</name>
    <dbReference type="NCBI Taxonomy" id="315347"/>
    <lineage>
        <taxon>Eukaryota</taxon>
        <taxon>Viridiplantae</taxon>
        <taxon>Streptophyta</taxon>
        <taxon>Embryophyta</taxon>
        <taxon>Tracheophyta</taxon>
        <taxon>Spermatophyta</taxon>
        <taxon>Magnoliopsida</taxon>
        <taxon>eudicotyledons</taxon>
        <taxon>Gunneridae</taxon>
        <taxon>Pentapetalae</taxon>
        <taxon>asterids</taxon>
        <taxon>lamiids</taxon>
        <taxon>Solanales</taxon>
        <taxon>Solanaceae</taxon>
        <taxon>Solanoideae</taxon>
        <taxon>Solaneae</taxon>
        <taxon>Solanum</taxon>
    </lineage>
</organism>
<accession>A0AAF0R128</accession>
<sequence>MVFTLVPGAQFHYLEKSLHKFDDGPFFLNQFSQVITVFHFLFLSDDVSCEMVALPENILDKQYRVVWVYFHPRISNFIEKGFSYDITTGRPKLAKWIE</sequence>
<name>A0AAF0R128_SOLVR</name>
<reference evidence="1" key="1">
    <citation type="submission" date="2023-08" db="EMBL/GenBank/DDBJ databases">
        <title>A de novo genome assembly of Solanum verrucosum Schlechtendal, a Mexican diploid species geographically isolated from the other diploid A-genome species in potato relatives.</title>
        <authorList>
            <person name="Hosaka K."/>
        </authorList>
    </citation>
    <scope>NUCLEOTIDE SEQUENCE</scope>
    <source>
        <tissue evidence="1">Young leaves</tissue>
    </source>
</reference>
<dbReference type="EMBL" id="CP133616">
    <property type="protein sequence ID" value="WMV30086.1"/>
    <property type="molecule type" value="Genomic_DNA"/>
</dbReference>
<feature type="non-terminal residue" evidence="1">
    <location>
        <position position="98"/>
    </location>
</feature>
<dbReference type="InterPro" id="IPR044629">
    <property type="entry name" value="GSTL1/2/3"/>
</dbReference>
<dbReference type="GO" id="GO:0004364">
    <property type="term" value="F:glutathione transferase activity"/>
    <property type="evidence" value="ECO:0007669"/>
    <property type="project" value="InterPro"/>
</dbReference>
<dbReference type="AlphaFoldDB" id="A0AAF0R128"/>